<evidence type="ECO:0000313" key="2">
    <source>
        <dbReference type="EMBL" id="CAB9505102.1"/>
    </source>
</evidence>
<feature type="region of interest" description="Disordered" evidence="1">
    <location>
        <begin position="308"/>
        <end position="339"/>
    </location>
</feature>
<dbReference type="SUPFAM" id="SSF52047">
    <property type="entry name" value="RNI-like"/>
    <property type="match status" value="1"/>
</dbReference>
<feature type="compositionally biased region" description="Basic and acidic residues" evidence="1">
    <location>
        <begin position="329"/>
        <end position="339"/>
    </location>
</feature>
<comment type="caution">
    <text evidence="2">The sequence shown here is derived from an EMBL/GenBank/DDBJ whole genome shotgun (WGS) entry which is preliminary data.</text>
</comment>
<dbReference type="Proteomes" id="UP001153069">
    <property type="component" value="Unassembled WGS sequence"/>
</dbReference>
<name>A0A9N8DM12_9STRA</name>
<keyword evidence="3" id="KW-1185">Reference proteome</keyword>
<dbReference type="EMBL" id="CAICTM010000218">
    <property type="protein sequence ID" value="CAB9505102.1"/>
    <property type="molecule type" value="Genomic_DNA"/>
</dbReference>
<sequence length="355" mass="39509">MNLDERLLALGVPPDIQVEGGDEILLSEDSPGCCKIRVGSSRFAALNPNLSFADLAIVLPSIGHRFTSLMLKFFSDLPVGLSEAQALQLGTTIQNNLPNITSVTINGFVDDRAHRILVQHLPQHLESLSMDSCRFHDLPSALAQIPDSLKGLKSLTLSEIFEDNHGTQFFQSVANAIQALPNLEHIRMDFIQSNSSEHWDFVFNAILKHDNIKRAEFEHLWDSPGFTFDDATENNIVCHVGINRVKAMLGGPSKTTNTSDDHFQRWVVAVAAFRNQPACLQYLFSPVAMDPAKFAQAALDAINQVDTQSNMEHQQKKRKTAPSGGHKPHSLETGHSEERLRRLERARVFTHHSIP</sequence>
<dbReference type="InterPro" id="IPR032675">
    <property type="entry name" value="LRR_dom_sf"/>
</dbReference>
<reference evidence="2" key="1">
    <citation type="submission" date="2020-06" db="EMBL/GenBank/DDBJ databases">
        <authorList>
            <consortium name="Plant Systems Biology data submission"/>
        </authorList>
    </citation>
    <scope>NUCLEOTIDE SEQUENCE</scope>
    <source>
        <strain evidence="2">D6</strain>
    </source>
</reference>
<gene>
    <name evidence="2" type="ORF">SEMRO_219_G090270.1</name>
</gene>
<evidence type="ECO:0000256" key="1">
    <source>
        <dbReference type="SAM" id="MobiDB-lite"/>
    </source>
</evidence>
<dbReference type="AlphaFoldDB" id="A0A9N8DM12"/>
<protein>
    <submittedName>
        <fullName evidence="2">Uncharacterized protein</fullName>
    </submittedName>
</protein>
<dbReference type="Gene3D" id="3.80.10.10">
    <property type="entry name" value="Ribonuclease Inhibitor"/>
    <property type="match status" value="1"/>
</dbReference>
<organism evidence="2 3">
    <name type="scientific">Seminavis robusta</name>
    <dbReference type="NCBI Taxonomy" id="568900"/>
    <lineage>
        <taxon>Eukaryota</taxon>
        <taxon>Sar</taxon>
        <taxon>Stramenopiles</taxon>
        <taxon>Ochrophyta</taxon>
        <taxon>Bacillariophyta</taxon>
        <taxon>Bacillariophyceae</taxon>
        <taxon>Bacillariophycidae</taxon>
        <taxon>Naviculales</taxon>
        <taxon>Naviculaceae</taxon>
        <taxon>Seminavis</taxon>
    </lineage>
</organism>
<accession>A0A9N8DM12</accession>
<proteinExistence type="predicted"/>
<evidence type="ECO:0000313" key="3">
    <source>
        <dbReference type="Proteomes" id="UP001153069"/>
    </source>
</evidence>